<proteinExistence type="predicted"/>
<comment type="caution">
    <text evidence="2">The sequence shown here is derived from an EMBL/GenBank/DDBJ whole genome shotgun (WGS) entry which is preliminary data.</text>
</comment>
<feature type="compositionally biased region" description="Polar residues" evidence="1">
    <location>
        <begin position="134"/>
        <end position="145"/>
    </location>
</feature>
<organism evidence="2 3">
    <name type="scientific">Magnetospirillum aberrantis SpK</name>
    <dbReference type="NCBI Taxonomy" id="908842"/>
    <lineage>
        <taxon>Bacteria</taxon>
        <taxon>Pseudomonadati</taxon>
        <taxon>Pseudomonadota</taxon>
        <taxon>Alphaproteobacteria</taxon>
        <taxon>Rhodospirillales</taxon>
        <taxon>Rhodospirillaceae</taxon>
        <taxon>Magnetospirillum</taxon>
    </lineage>
</organism>
<name>A0A7C9QUI1_9PROT</name>
<feature type="compositionally biased region" description="Low complexity" evidence="1">
    <location>
        <begin position="206"/>
        <end position="217"/>
    </location>
</feature>
<keyword evidence="3" id="KW-1185">Reference proteome</keyword>
<evidence type="ECO:0000313" key="2">
    <source>
        <dbReference type="EMBL" id="NFV80904.1"/>
    </source>
</evidence>
<dbReference type="AlphaFoldDB" id="A0A7C9QUI1"/>
<dbReference type="PROSITE" id="PS51257">
    <property type="entry name" value="PROKAR_LIPOPROTEIN"/>
    <property type="match status" value="1"/>
</dbReference>
<feature type="compositionally biased region" description="Pro residues" evidence="1">
    <location>
        <begin position="170"/>
        <end position="184"/>
    </location>
</feature>
<dbReference type="EMBL" id="JAAIYP010000038">
    <property type="protein sequence ID" value="NFV80904.1"/>
    <property type="molecule type" value="Genomic_DNA"/>
</dbReference>
<reference evidence="2 3" key="1">
    <citation type="submission" date="2020-02" db="EMBL/GenBank/DDBJ databases">
        <authorList>
            <person name="Dziuba M."/>
            <person name="Kuznetsov B."/>
            <person name="Mardanov A."/>
            <person name="Ravin N."/>
            <person name="Grouzdev D."/>
        </authorList>
    </citation>
    <scope>NUCLEOTIDE SEQUENCE [LARGE SCALE GENOMIC DNA]</scope>
    <source>
        <strain evidence="2 3">SpK</strain>
    </source>
</reference>
<sequence>MRAHRPLILLIAALGAGCADPEPFVNVGGSINPSYSKPLDPVIEYGRFNICYSDATPWAEVEALAAERCGTYGLTARVTTVTRWQCRMASPHIADFFCYDPEMVTAAGSPVNPFDHNAVKAWEVQTGKKAKPHNTLSGNHLTVQTPAAVPGSPTDTPPPATAPADSTATPAPPPSLTAAPPPALTPADIATRPAISQPEPLPAAPAPTAASSGPAYPVDNFTLPQGSWGDAFKE</sequence>
<protein>
    <submittedName>
        <fullName evidence="2">Uncharacterized protein</fullName>
    </submittedName>
</protein>
<evidence type="ECO:0000256" key="1">
    <source>
        <dbReference type="SAM" id="MobiDB-lite"/>
    </source>
</evidence>
<feature type="region of interest" description="Disordered" evidence="1">
    <location>
        <begin position="129"/>
        <end position="234"/>
    </location>
</feature>
<accession>A0A7C9QUI1</accession>
<dbReference type="Proteomes" id="UP000480684">
    <property type="component" value="Unassembled WGS sequence"/>
</dbReference>
<dbReference type="RefSeq" id="WP_163679961.1">
    <property type="nucleotide sequence ID" value="NZ_JAAIYP010000038.1"/>
</dbReference>
<evidence type="ECO:0000313" key="3">
    <source>
        <dbReference type="Proteomes" id="UP000480684"/>
    </source>
</evidence>
<gene>
    <name evidence="2" type="ORF">G4223_12355</name>
</gene>